<dbReference type="Pfam" id="PF05729">
    <property type="entry name" value="NACHT"/>
    <property type="match status" value="1"/>
</dbReference>
<dbReference type="InterPro" id="IPR027417">
    <property type="entry name" value="P-loop_NTPase"/>
</dbReference>
<dbReference type="SUPFAM" id="SSF52047">
    <property type="entry name" value="RNI-like"/>
    <property type="match status" value="3"/>
</dbReference>
<evidence type="ECO:0000256" key="4">
    <source>
        <dbReference type="ARBA" id="ARBA00009048"/>
    </source>
</evidence>
<evidence type="ECO:0000256" key="21">
    <source>
        <dbReference type="ARBA" id="ARBA00023242"/>
    </source>
</evidence>
<feature type="domain" description="Ubiquitin-like" evidence="27">
    <location>
        <begin position="565"/>
        <end position="627"/>
    </location>
</feature>
<evidence type="ECO:0000256" key="15">
    <source>
        <dbReference type="ARBA" id="ARBA00022989"/>
    </source>
</evidence>
<dbReference type="GO" id="GO:0005886">
    <property type="term" value="C:plasma membrane"/>
    <property type="evidence" value="ECO:0007669"/>
    <property type="project" value="UniProtKB-SubCell"/>
</dbReference>
<evidence type="ECO:0000256" key="3">
    <source>
        <dbReference type="ARBA" id="ARBA00004651"/>
    </source>
</evidence>
<evidence type="ECO:0000256" key="10">
    <source>
        <dbReference type="ARBA" id="ARBA00022737"/>
    </source>
</evidence>
<dbReference type="Pfam" id="PF07002">
    <property type="entry name" value="Copine"/>
    <property type="match status" value="1"/>
</dbReference>
<dbReference type="GO" id="GO:0046872">
    <property type="term" value="F:metal ion binding"/>
    <property type="evidence" value="ECO:0007669"/>
    <property type="project" value="UniProtKB-KW"/>
</dbReference>
<evidence type="ECO:0000256" key="17">
    <source>
        <dbReference type="ARBA" id="ARBA00023136"/>
    </source>
</evidence>
<dbReference type="GO" id="GO:0015293">
    <property type="term" value="F:symporter activity"/>
    <property type="evidence" value="ECO:0007669"/>
    <property type="project" value="UniProtKB-KW"/>
</dbReference>
<dbReference type="PANTHER" id="PTHR10857:SF3">
    <property type="entry name" value="COPINE-2"/>
    <property type="match status" value="1"/>
</dbReference>
<feature type="compositionally biased region" description="Polar residues" evidence="25">
    <location>
        <begin position="663"/>
        <end position="684"/>
    </location>
</feature>
<keyword evidence="16" id="KW-0406">Ion transport</keyword>
<feature type="region of interest" description="Disordered" evidence="25">
    <location>
        <begin position="646"/>
        <end position="715"/>
    </location>
</feature>
<dbReference type="InterPro" id="IPR035892">
    <property type="entry name" value="C2_domain_sf"/>
</dbReference>
<proteinExistence type="inferred from homology"/>
<protein>
    <recommendedName>
        <fullName evidence="23">Copine-2</fullName>
    </recommendedName>
    <alternativeName>
        <fullName evidence="24">Copine II</fullName>
    </alternativeName>
</protein>
<dbReference type="SUPFAM" id="SSF53300">
    <property type="entry name" value="vWA-like"/>
    <property type="match status" value="1"/>
</dbReference>
<dbReference type="Pfam" id="PF08403">
    <property type="entry name" value="AA_permease_N"/>
    <property type="match status" value="1"/>
</dbReference>
<keyword evidence="9" id="KW-0479">Metal-binding</keyword>
<feature type="domain" description="C2" evidence="26">
    <location>
        <begin position="2928"/>
        <end position="3048"/>
    </location>
</feature>
<dbReference type="PROSITE" id="PS50004">
    <property type="entry name" value="C2"/>
    <property type="match status" value="1"/>
</dbReference>
<dbReference type="InterPro" id="IPR000008">
    <property type="entry name" value="C2_dom"/>
</dbReference>
<evidence type="ECO:0000256" key="7">
    <source>
        <dbReference type="ARBA" id="ARBA00022490"/>
    </source>
</evidence>
<dbReference type="CDD" id="cd04048">
    <property type="entry name" value="C2A_Copine"/>
    <property type="match status" value="1"/>
</dbReference>
<keyword evidence="30" id="KW-1185">Reference proteome</keyword>
<dbReference type="InterPro" id="IPR006553">
    <property type="entry name" value="Leu-rich_rpt_Cys-con_subtyp"/>
</dbReference>
<dbReference type="InterPro" id="IPR007111">
    <property type="entry name" value="NACHT_NTPase"/>
</dbReference>
<dbReference type="SUPFAM" id="SSF54236">
    <property type="entry name" value="Ubiquitin-like"/>
    <property type="match status" value="1"/>
</dbReference>
<evidence type="ECO:0000256" key="9">
    <source>
        <dbReference type="ARBA" id="ARBA00022723"/>
    </source>
</evidence>
<evidence type="ECO:0000256" key="16">
    <source>
        <dbReference type="ARBA" id="ARBA00023065"/>
    </source>
</evidence>
<gene>
    <name evidence="29" type="ORF">Baya_2951</name>
</gene>
<feature type="region of interest" description="Disordered" evidence="25">
    <location>
        <begin position="780"/>
        <end position="815"/>
    </location>
</feature>
<dbReference type="InterPro" id="IPR045052">
    <property type="entry name" value="Copine"/>
</dbReference>
<dbReference type="Pfam" id="PF01273">
    <property type="entry name" value="LBP_BPI_CETP"/>
    <property type="match status" value="1"/>
</dbReference>
<dbReference type="InterPro" id="IPR036465">
    <property type="entry name" value="vWFA_dom_sf"/>
</dbReference>
<dbReference type="SMART" id="SM00239">
    <property type="entry name" value="C2"/>
    <property type="match status" value="2"/>
</dbReference>
<dbReference type="SUPFAM" id="SSF52540">
    <property type="entry name" value="P-loop containing nucleoside triphosphate hydrolases"/>
    <property type="match status" value="1"/>
</dbReference>
<dbReference type="InterPro" id="IPR010734">
    <property type="entry name" value="Copine_C"/>
</dbReference>
<comment type="subcellular location">
    <subcellularLocation>
        <location evidence="3">Cell membrane</location>
        <topology evidence="3">Multi-pass membrane protein</topology>
    </subcellularLocation>
    <subcellularLocation>
        <location evidence="2">Cytoplasm</location>
    </subcellularLocation>
    <subcellularLocation>
        <location evidence="1">Nucleus</location>
    </subcellularLocation>
</comment>
<evidence type="ECO:0000256" key="2">
    <source>
        <dbReference type="ARBA" id="ARBA00004496"/>
    </source>
</evidence>
<evidence type="ECO:0000256" key="23">
    <source>
        <dbReference type="ARBA" id="ARBA00074827"/>
    </source>
</evidence>
<dbReference type="InterPro" id="IPR029071">
    <property type="entry name" value="Ubiquitin-like_domsf"/>
</dbReference>
<comment type="function">
    <text evidence="22">Calcium-dependent phospholipid-binding protein that plays a role in calcium-mediated intracellular processes. Exhibits calcium-dependent cell membrane binding properties.</text>
</comment>
<dbReference type="Pfam" id="PF13516">
    <property type="entry name" value="LRR_6"/>
    <property type="match status" value="2"/>
</dbReference>
<keyword evidence="19" id="KW-0868">Chloride</keyword>
<dbReference type="GO" id="GO:0005634">
    <property type="term" value="C:nucleus"/>
    <property type="evidence" value="ECO:0007669"/>
    <property type="project" value="UniProtKB-SubCell"/>
</dbReference>
<dbReference type="InterPro" id="IPR017943">
    <property type="entry name" value="Bactericidal_perm-incr_a/b_dom"/>
</dbReference>
<dbReference type="SUPFAM" id="SSF49562">
    <property type="entry name" value="C2 domain (Calcium/lipid-binding domain, CaLB)"/>
    <property type="match status" value="2"/>
</dbReference>
<dbReference type="InterPro" id="IPR002035">
    <property type="entry name" value="VWF_A"/>
</dbReference>
<dbReference type="GO" id="GO:0006986">
    <property type="term" value="P:response to unfolded protein"/>
    <property type="evidence" value="ECO:0007669"/>
    <property type="project" value="UniProtKB-KW"/>
</dbReference>
<dbReference type="FunFam" id="2.60.40.150:FF:000103">
    <property type="entry name" value="Copine 2"/>
    <property type="match status" value="1"/>
</dbReference>
<evidence type="ECO:0000256" key="14">
    <source>
        <dbReference type="ARBA" id="ARBA00022847"/>
    </source>
</evidence>
<dbReference type="FunFam" id="3.10.20.90:FF:000046">
    <property type="entry name" value="Homocysteine-responsive endoplasmic reticulum-resident ubiquitin-like domain member 2 protein"/>
    <property type="match status" value="1"/>
</dbReference>
<dbReference type="GO" id="GO:0071277">
    <property type="term" value="P:cellular response to calcium ion"/>
    <property type="evidence" value="ECO:0007669"/>
    <property type="project" value="TreeGrafter"/>
</dbReference>
<evidence type="ECO:0000256" key="24">
    <source>
        <dbReference type="ARBA" id="ARBA00081783"/>
    </source>
</evidence>
<evidence type="ECO:0000256" key="8">
    <source>
        <dbReference type="ARBA" id="ARBA00022692"/>
    </source>
</evidence>
<dbReference type="PANTHER" id="PTHR10857">
    <property type="entry name" value="COPINE"/>
    <property type="match status" value="1"/>
</dbReference>
<dbReference type="GO" id="GO:0005737">
    <property type="term" value="C:cytoplasm"/>
    <property type="evidence" value="ECO:0007669"/>
    <property type="project" value="UniProtKB-SubCell"/>
</dbReference>
<evidence type="ECO:0000256" key="19">
    <source>
        <dbReference type="ARBA" id="ARBA00023214"/>
    </source>
</evidence>
<dbReference type="InterPro" id="IPR000626">
    <property type="entry name" value="Ubiquitin-like_dom"/>
</dbReference>
<name>A0A556TR09_BAGYA</name>
<dbReference type="InterPro" id="IPR017942">
    <property type="entry name" value="Lipid-bd_serum_glycop_N"/>
</dbReference>
<comment type="similarity">
    <text evidence="4">Belongs to the copine family.</text>
</comment>
<dbReference type="SMART" id="SM00213">
    <property type="entry name" value="UBQ"/>
    <property type="match status" value="1"/>
</dbReference>
<keyword evidence="15" id="KW-1133">Transmembrane helix</keyword>
<dbReference type="GO" id="GO:0005544">
    <property type="term" value="F:calcium-dependent phospholipid binding"/>
    <property type="evidence" value="ECO:0007669"/>
    <property type="project" value="InterPro"/>
</dbReference>
<dbReference type="Pfam" id="PF00168">
    <property type="entry name" value="C2"/>
    <property type="match status" value="2"/>
</dbReference>
<keyword evidence="7" id="KW-0963">Cytoplasm</keyword>
<evidence type="ECO:0000313" key="29">
    <source>
        <dbReference type="EMBL" id="TSK38535.1"/>
    </source>
</evidence>
<dbReference type="EMBL" id="VCAZ01000011">
    <property type="protein sequence ID" value="TSK38535.1"/>
    <property type="molecule type" value="Genomic_DNA"/>
</dbReference>
<evidence type="ECO:0000256" key="1">
    <source>
        <dbReference type="ARBA" id="ARBA00004123"/>
    </source>
</evidence>
<comment type="caution">
    <text evidence="29">The sequence shown here is derived from an EMBL/GenBank/DDBJ whole genome shotgun (WGS) entry which is preliminary data.</text>
</comment>
<accession>A0A556TR09</accession>
<keyword evidence="18" id="KW-0325">Glycoprotein</keyword>
<dbReference type="InterPro" id="IPR032675">
    <property type="entry name" value="LRR_dom_sf"/>
</dbReference>
<keyword evidence="8" id="KW-0812">Transmembrane</keyword>
<dbReference type="CDD" id="cd04047">
    <property type="entry name" value="C2B_Copine"/>
    <property type="match status" value="1"/>
</dbReference>
<reference evidence="29 30" key="1">
    <citation type="journal article" date="2019" name="Genome Biol. Evol.">
        <title>Whole-Genome Sequencing of the Giant Devil Catfish, Bagarius yarrelli.</title>
        <authorList>
            <person name="Jiang W."/>
            <person name="Lv Y."/>
            <person name="Cheng L."/>
            <person name="Yang K."/>
            <person name="Chao B."/>
            <person name="Wang X."/>
            <person name="Li Y."/>
            <person name="Pan X."/>
            <person name="You X."/>
            <person name="Zhang Y."/>
            <person name="Yang J."/>
            <person name="Li J."/>
            <person name="Zhang X."/>
            <person name="Liu S."/>
            <person name="Sun C."/>
            <person name="Yang J."/>
            <person name="Shi Q."/>
        </authorList>
    </citation>
    <scope>NUCLEOTIDE SEQUENCE [LARGE SCALE GENOMIC DNA]</scope>
    <source>
        <strain evidence="29">JWS20170419001</strain>
        <tissue evidence="29">Muscle</tissue>
    </source>
</reference>
<keyword evidence="17" id="KW-0472">Membrane</keyword>
<keyword evidence="10" id="KW-0677">Repeat</keyword>
<dbReference type="SMART" id="SM00368">
    <property type="entry name" value="LRR_RI"/>
    <property type="match status" value="9"/>
</dbReference>
<dbReference type="InterPro" id="IPR037768">
    <property type="entry name" value="C2B_Copine"/>
</dbReference>
<keyword evidence="13" id="KW-0067">ATP-binding</keyword>
<dbReference type="FunFam" id="2.60.40.150:FF:000042">
    <property type="entry name" value="Copine 3"/>
    <property type="match status" value="1"/>
</dbReference>
<organism evidence="29 30">
    <name type="scientific">Bagarius yarrelli</name>
    <name type="common">Goonch</name>
    <name type="synonym">Bagrus yarrelli</name>
    <dbReference type="NCBI Taxonomy" id="175774"/>
    <lineage>
        <taxon>Eukaryota</taxon>
        <taxon>Metazoa</taxon>
        <taxon>Chordata</taxon>
        <taxon>Craniata</taxon>
        <taxon>Vertebrata</taxon>
        <taxon>Euteleostomi</taxon>
        <taxon>Actinopterygii</taxon>
        <taxon>Neopterygii</taxon>
        <taxon>Teleostei</taxon>
        <taxon>Ostariophysi</taxon>
        <taxon>Siluriformes</taxon>
        <taxon>Sisoridae</taxon>
        <taxon>Sisorinae</taxon>
        <taxon>Bagarius</taxon>
    </lineage>
</organism>
<evidence type="ECO:0000256" key="22">
    <source>
        <dbReference type="ARBA" id="ARBA00053843"/>
    </source>
</evidence>
<evidence type="ECO:0000313" key="30">
    <source>
        <dbReference type="Proteomes" id="UP000319801"/>
    </source>
</evidence>
<feature type="compositionally biased region" description="Acidic residues" evidence="25">
    <location>
        <begin position="911"/>
        <end position="921"/>
    </location>
</feature>
<sequence>MEDALYNNEVINLTSFRGQYSVSSALNSGDNRRYTIEENGGYDINGVTSRESNVLSGYDTIDSPPSYDFYANTEVFGRTKKLRPSLFQLHSNHEEDSSPPPLYEETSGNKESPDEEPAEPPPEPTRFGWVQGVLESGTSMVDPLNDIRIIGVITVTCLLAISLAADIFADNFVPNWRGPGGSFFGMFSIFFPSATGILAGANISGDLKATVNWGSSVQASSYNMALSYCVGLNHVDDHIKNYRPQCLVLTGPPSLRPALVDFVGTFTKNQSLMMCGNVAVGGPSPDALDAANSSSHVAWLNKRGMKSFYHGIVAGDLRTGAQMLLQGAGLGRIRPNILVMGFKKNWRKCPPTAVDDYIGILHDSFDLQYGVCVLRMKDGLDLSQQMQAHGNVSQSFDRIYHLFFRFKKDSYHNLIFTAVNLGFEAAAEPGLDARPTINTCLTLLLPYLLKRKKRWGRCKVRVFVGGDIQHVEERKEELTALISKFRLGFHEINVLPDISEKPQPEKTMPIGRRGACPSALYMAWLETLSRDLRPPVLLVRGNQESIREKFDKTEEMDSQDSKETISVVIKTPNQVYGDQTIENINIDWTVKDLKAHLTSFYPSKPAEKDQRLIYSGKLLTDSLQLRDVFRKTDTAPTLHLVCALKPQPDVHPGARPKVKPAEQQPSSGTTTLMPSAPTVSSTAGLRQRGHPAPAAPTAASPATGTGTSTSAPRPAAMTDPVFPTYSLYSPQQILWLQHMYARQYYMQYQAAVAAAASVPVTPPTSLPVTPQQATVPAGLPNQAPIDNLPANQNVPDPAFINPEGANQNMRMNAQGGPVMEDEEDVERDWLDWVYTASRFAVFLSIVYFYSNLSRFILVMSSLILMYLHTAGWFPFRQRARVQPPNHLAPEVIQNQQNQNQDRQEPMVPPVEVEDSESDGDADVPPPTAVPVSPVRPSILWTAWVFFKAFFASLVPEAPQNLKHENKESQYPLLKKTKPEPVFVDILEMKRITVGPGVELLLLFFLAGAGHSCVDPNSAYRFTGIVFEIHNLTIGNSDFELQENKGIAITISNVSVVFKGTIRYAYGSSLFSVNQSLDFEVETQIDLFINSKLYCGKGRVAADTSNCYLTFHKLKLLLQGDREPGWLKKVFTNFITITVKLVVKGQICKEINKVANILADFIQTTAEQFLSDGNIAVDIGVTSAPVITSNYIESYHKGLVTYNSTTSVIKDSVFKPEQISENRSLYFWLSDNTLNPLMTAAYHDGRFIKNIFRTELAWLLSEEPLLRAWSALVPRFWTTPEGSSVRVVAAVELVSAKEDNPVLYFETEVEVRVKASYAEKKVILKATPVHRWMKMEELDLEEDVQVVVVQEATAIVDVLCEQRSYVLQQIYAIMEPHACERLQLMPNLRETITGVVDYFQTSDQYKCRHFLHIIWELCENIPLELETKILSIAGSSVALENDIHLQSTENSPPSHNAKRACLDHVEGYRNAVKSFLQKKFEKVTKDVKKKVHLDKTWLCWRSRKYARVKDRPAKAQEGEGVSPEPKESVEVLLQKTGRVVMLSGLAGSGKTLLMHCLAHNWAQGSYPSIKLLFLLEFRQLNLISQPLSLNELLFRFFLPSVENNEQSKVVLNYVLSNPEKICLIFDGYDEFGARFTGPKELVGSVDPHQQLPLADLLSALCRSKILPGCTVLVTCRPRDVFDLFGSSDYFVAELLGFNQERVKEYTEEYFHEKGAVIKERAIQLLTESHHLLSMSYVPGLCHVCCVCLDHFLSCNSSRQPGTQLPTSLTQIYLQILSAFISRCQECGSSDNHTLLLLRYRLQIAKLSKLAMDGLESSRIVFSAKELSPELMNFGANTGILSRVDLTCADGSRTLGCAFTHLTMQEFMAALHLMTNPDITELQLKKKLNLKSRWTSKTDPKTVFTDSLHLYMCGLAAEACTSNLALLEGSENAQTTVRMRQDAVLKILHRFVVSSRQTGPKIIELCRCAHETQNIDLAKAVGSRDRFELRNIRLNPVDLDALAFVISFASQRVRLDLGACHIDPESLNIISNCKNLEYLIFRSRKYDDKFAEALSGILPKLQNLRQLEFISAGLTNIGAATLFKALEFCPQITHLNVSDNYLTDESVRKITETISKLADPQSVMLGKNNISIEGIFILIEKMAAFSNITKICARKKEITVQFSPSSAYTANTDDLHNTKESKELILNDWNLKCTNVYNLCSLLSGYSSLTVLNLSFNCLGNNGLTVLLKNLPTLQNLQEIHLSENEVDMEGVVLLTDYFCLHKDLTKVEASHNGGKQLVLTFSCSRSDALTTDRCDILHKKLSLTQSDIYSSDMKKLCKSLISCPNLLELDFSHGNVMDDSIERLLEFLPGMLSLRLLKPQGEAFIKFRQANTETATCKLNHFEINSVNLAKLCVILEQCHRLTDLDLSSNSLNDEDVKTFVRFLPKLQISSSVSLHDNSLTEVGALLLLSFFNSCERVAAVDVSIEKEKQKVLISFVQKNLTGKSFRLSFCTVQSQNLNFLLNSLAKLNSVQTLELRSNSLNTEAVKQLVSELCRGNNNRTIRIMEPWIKGEVAVGLVACCLQLNPQINEIRLSNANGNFSLSAVHSISFDDCKVEGQHLYTLQPTVQKCSSLQQFSQLTMGADGAEFLSSVLPSLKNLKILNLSRYVIKDSGAAVLGNALQGLTRMRSISLSQCLDCTAAGGRDLVRGLVQCHSLEEIQLESLELDEESFACFAQGLQMMTSLKKISLNNKTASKDGTGVLCLLAGLHTLIKIEEMELIGLIIDDQGIEELVKHIPKLTGLRKINLSENRLSDHAGEMLAKALSNCRSLQQINLSRNNFRNSFAAALGQVLPSLPELSELNLTSIGTADLVNVASCLKHCTSLEDISLAWNKCKNDVALKLAEVLPECSKLKRLDNYFPSMSVYVFVCVGCGRGGTPACMAYTMGSRPNAGPAIGPQHCVTKVELSVCCSNLLDRDVASKSDPFCVLFQEVDSNWVELGRTETAVNNLNPVFGVKFQVDYHFEEVQKLKFAMFDEDKCSSQLYEHDFLGEFICTLGVIVSNKKLHRPLTLANGKPAGKGAITDFFGKSDPYLEFHKLGEDGKWMLVHRTEVIKNTLDPVWKSFTVPLISLCNGDVDRNIKVICYDYDNDGGHDFIGEFLTTVTKISEAQNGVEVEFECINPKKQKKKKNYKNSGIIILKSCKVGIDFTASNGNPREPSSLHYINPMGSNEYLSAIWAVGQIIQDYDSHKMFPALGFGAQLPPDWKVSHEFAINFDPTNPFCAGVEGIVQAYSTCLPHIRFYGPTNFAPIINHVARFASQALQQDTAAQYFTLLIITDGVISDMDETRHAIVQAAKLPMSIIIIGVGNADFAAMEFLDGDSSALRSHTGEEAVRDIVQFVPFRDFRNAPKETLAKSVLAELPQQVTQYFKQRNLAPRNSMPE</sequence>
<dbReference type="PROSITE" id="PS50837">
    <property type="entry name" value="NACHT"/>
    <property type="match status" value="1"/>
</dbReference>
<dbReference type="Gene3D" id="3.40.50.300">
    <property type="entry name" value="P-loop containing nucleotide triphosphate hydrolases"/>
    <property type="match status" value="1"/>
</dbReference>
<evidence type="ECO:0000256" key="18">
    <source>
        <dbReference type="ARBA" id="ARBA00023180"/>
    </source>
</evidence>
<evidence type="ECO:0000256" key="13">
    <source>
        <dbReference type="ARBA" id="ARBA00022840"/>
    </source>
</evidence>
<dbReference type="InterPro" id="IPR041267">
    <property type="entry name" value="NLRP_HD2"/>
</dbReference>
<dbReference type="Gene3D" id="2.60.40.150">
    <property type="entry name" value="C2 domain"/>
    <property type="match status" value="2"/>
</dbReference>
<dbReference type="SMART" id="SM00328">
    <property type="entry name" value="BPI1"/>
    <property type="match status" value="1"/>
</dbReference>
<feature type="region of interest" description="Disordered" evidence="25">
    <location>
        <begin position="894"/>
        <end position="928"/>
    </location>
</feature>
<dbReference type="SMART" id="SM00367">
    <property type="entry name" value="LRR_CC"/>
    <property type="match status" value="5"/>
</dbReference>
<dbReference type="GO" id="GO:0006811">
    <property type="term" value="P:monoatomic ion transport"/>
    <property type="evidence" value="ECO:0007669"/>
    <property type="project" value="UniProtKB-KW"/>
</dbReference>
<evidence type="ECO:0000256" key="5">
    <source>
        <dbReference type="ARBA" id="ARBA00022448"/>
    </source>
</evidence>
<feature type="region of interest" description="Disordered" evidence="25">
    <location>
        <begin position="91"/>
        <end position="128"/>
    </location>
</feature>
<dbReference type="Gene3D" id="3.15.10.10">
    <property type="entry name" value="Bactericidal permeability-increasing protein, domain 1"/>
    <property type="match status" value="1"/>
</dbReference>
<evidence type="ECO:0000256" key="6">
    <source>
        <dbReference type="ARBA" id="ARBA00022475"/>
    </source>
</evidence>
<keyword evidence="20" id="KW-0834">Unfolded protein response</keyword>
<evidence type="ECO:0000256" key="12">
    <source>
        <dbReference type="ARBA" id="ARBA00022837"/>
    </source>
</evidence>
<dbReference type="Pfam" id="PF00240">
    <property type="entry name" value="ubiquitin"/>
    <property type="match status" value="1"/>
</dbReference>
<keyword evidence="21" id="KW-0539">Nucleus</keyword>
<keyword evidence="6" id="KW-1003">Cell membrane</keyword>
<dbReference type="SMART" id="SM00327">
    <property type="entry name" value="VWA"/>
    <property type="match status" value="1"/>
</dbReference>
<dbReference type="Pfam" id="PF03522">
    <property type="entry name" value="SLC12"/>
    <property type="match status" value="3"/>
</dbReference>
<dbReference type="OrthoDB" id="120976at2759"/>
<dbReference type="GO" id="GO:0005524">
    <property type="term" value="F:ATP binding"/>
    <property type="evidence" value="ECO:0007669"/>
    <property type="project" value="UniProtKB-KW"/>
</dbReference>
<keyword evidence="14" id="KW-0769">Symport</keyword>
<evidence type="ECO:0000259" key="27">
    <source>
        <dbReference type="PROSITE" id="PS50053"/>
    </source>
</evidence>
<dbReference type="Gene3D" id="3.10.20.90">
    <property type="entry name" value="Phosphatidylinositol 3-kinase Catalytic Subunit, Chain A, domain 1"/>
    <property type="match status" value="1"/>
</dbReference>
<keyword evidence="11" id="KW-0547">Nucleotide-binding</keyword>
<evidence type="ECO:0000256" key="25">
    <source>
        <dbReference type="SAM" id="MobiDB-lite"/>
    </source>
</evidence>
<dbReference type="Gene3D" id="3.80.10.10">
    <property type="entry name" value="Ribonuclease Inhibitor"/>
    <property type="match status" value="5"/>
</dbReference>
<feature type="compositionally biased region" description="Low complexity" evidence="25">
    <location>
        <begin position="691"/>
        <end position="712"/>
    </location>
</feature>
<dbReference type="InterPro" id="IPR013612">
    <property type="entry name" value="AA_permease_N"/>
</dbReference>
<evidence type="ECO:0000256" key="20">
    <source>
        <dbReference type="ARBA" id="ARBA00023230"/>
    </source>
</evidence>
<dbReference type="Gene3D" id="1.10.533.20">
    <property type="match status" value="1"/>
</dbReference>
<dbReference type="Proteomes" id="UP000319801">
    <property type="component" value="Unassembled WGS sequence"/>
</dbReference>
<dbReference type="Pfam" id="PF17776">
    <property type="entry name" value="NLRC4_HD2"/>
    <property type="match status" value="1"/>
</dbReference>
<feature type="domain" description="NACHT" evidence="28">
    <location>
        <begin position="1537"/>
        <end position="1676"/>
    </location>
</feature>
<evidence type="ECO:0000259" key="26">
    <source>
        <dbReference type="PROSITE" id="PS50004"/>
    </source>
</evidence>
<dbReference type="SUPFAM" id="SSF55394">
    <property type="entry name" value="Bactericidal permeability-increasing protein, BPI"/>
    <property type="match status" value="2"/>
</dbReference>
<keyword evidence="12" id="KW-0106">Calcium</keyword>
<evidence type="ECO:0000259" key="28">
    <source>
        <dbReference type="PROSITE" id="PS50837"/>
    </source>
</evidence>
<dbReference type="InterPro" id="IPR001611">
    <property type="entry name" value="Leu-rich_rpt"/>
</dbReference>
<dbReference type="InterPro" id="IPR018491">
    <property type="entry name" value="SLC12_C"/>
</dbReference>
<dbReference type="PROSITE" id="PS50053">
    <property type="entry name" value="UBIQUITIN_2"/>
    <property type="match status" value="1"/>
</dbReference>
<keyword evidence="5" id="KW-0813">Transport</keyword>
<evidence type="ECO:0000256" key="11">
    <source>
        <dbReference type="ARBA" id="ARBA00022741"/>
    </source>
</evidence>